<dbReference type="RefSeq" id="WP_135350046.1">
    <property type="nucleotide sequence ID" value="NZ_SRJD01000036.1"/>
</dbReference>
<dbReference type="Proteomes" id="UP000298347">
    <property type="component" value="Unassembled WGS sequence"/>
</dbReference>
<keyword evidence="2" id="KW-1185">Reference proteome</keyword>
<evidence type="ECO:0000313" key="1">
    <source>
        <dbReference type="EMBL" id="TGA95865.1"/>
    </source>
</evidence>
<name>A0A4Z0GIW4_9BACL</name>
<gene>
    <name evidence="1" type="ORF">E4665_17270</name>
</gene>
<proteinExistence type="predicted"/>
<dbReference type="OrthoDB" id="2703450at2"/>
<reference evidence="1 2" key="1">
    <citation type="journal article" date="2015" name="Int. J. Syst. Evol. Microbiol.">
        <title>Sporolactobacillus shoreae sp. nov. and Sporolactobacillus spathodeae sp. nov., two spore-forming lactic acid bacteria isolated from tree barks in Thailand.</title>
        <authorList>
            <person name="Thamacharoensuk T."/>
            <person name="Kitahara M."/>
            <person name="Ohkuma M."/>
            <person name="Thongchul N."/>
            <person name="Tanasupawat S."/>
        </authorList>
    </citation>
    <scope>NUCLEOTIDE SEQUENCE [LARGE SCALE GENOMIC DNA]</scope>
    <source>
        <strain evidence="1 2">BK92</strain>
    </source>
</reference>
<organism evidence="1 2">
    <name type="scientific">Sporolactobacillus shoreae</name>
    <dbReference type="NCBI Taxonomy" id="1465501"/>
    <lineage>
        <taxon>Bacteria</taxon>
        <taxon>Bacillati</taxon>
        <taxon>Bacillota</taxon>
        <taxon>Bacilli</taxon>
        <taxon>Bacillales</taxon>
        <taxon>Sporolactobacillaceae</taxon>
        <taxon>Sporolactobacillus</taxon>
    </lineage>
</organism>
<dbReference type="AlphaFoldDB" id="A0A4Z0GIW4"/>
<sequence>MVERGINDLQSWIEGVKISTTGDSFTYLLTVLGFEKQPTEADVKERNRTAHPDCGESAEQALWCGPSSV</sequence>
<accession>A0A4Z0GIW4</accession>
<protein>
    <submittedName>
        <fullName evidence="1">Uncharacterized protein</fullName>
    </submittedName>
</protein>
<evidence type="ECO:0000313" key="2">
    <source>
        <dbReference type="Proteomes" id="UP000298347"/>
    </source>
</evidence>
<dbReference type="EMBL" id="SRJD01000036">
    <property type="protein sequence ID" value="TGA95865.1"/>
    <property type="molecule type" value="Genomic_DNA"/>
</dbReference>
<comment type="caution">
    <text evidence="1">The sequence shown here is derived from an EMBL/GenBank/DDBJ whole genome shotgun (WGS) entry which is preliminary data.</text>
</comment>